<organism evidence="1 2">
    <name type="scientific">Holospora undulata HU1</name>
    <dbReference type="NCBI Taxonomy" id="1321371"/>
    <lineage>
        <taxon>Bacteria</taxon>
        <taxon>Pseudomonadati</taxon>
        <taxon>Pseudomonadota</taxon>
        <taxon>Alphaproteobacteria</taxon>
        <taxon>Holosporales</taxon>
        <taxon>Holosporaceae</taxon>
        <taxon>Holospora</taxon>
    </lineage>
</organism>
<dbReference type="RefSeq" id="WP_006291476.1">
    <property type="nucleotide sequence ID" value="NZ_ARPM03000095.1"/>
</dbReference>
<name>A0A061JGJ1_9PROT</name>
<proteinExistence type="predicted"/>
<comment type="caution">
    <text evidence="1">The sequence shown here is derived from an EMBL/GenBank/DDBJ whole genome shotgun (WGS) entry which is preliminary data.</text>
</comment>
<dbReference type="EMBL" id="ARPM03000095">
    <property type="protein sequence ID" value="ETZ05211.1"/>
    <property type="molecule type" value="Genomic_DNA"/>
</dbReference>
<gene>
    <name evidence="1" type="ORF">K737_300358</name>
</gene>
<reference evidence="1 2" key="1">
    <citation type="journal article" date="2013" name="Genome Announc.">
        <title>Draft Genome Sequence of Holospora undulata Strain HU1, a Micronucleus-Specific Symbiont of the Ciliate Paramecium caudatum.</title>
        <authorList>
            <person name="Dohra H."/>
            <person name="Suzuki H."/>
            <person name="Suzuki T."/>
            <person name="Tanaka K."/>
            <person name="Fujishima M."/>
        </authorList>
    </citation>
    <scope>NUCLEOTIDE SEQUENCE [LARGE SCALE GENOMIC DNA]</scope>
    <source>
        <strain evidence="1 2">HU1</strain>
    </source>
</reference>
<evidence type="ECO:0000313" key="2">
    <source>
        <dbReference type="Proteomes" id="UP000026922"/>
    </source>
</evidence>
<protein>
    <submittedName>
        <fullName evidence="1">Uncharacterized protein</fullName>
    </submittedName>
</protein>
<evidence type="ECO:0000313" key="1">
    <source>
        <dbReference type="EMBL" id="ETZ05211.1"/>
    </source>
</evidence>
<keyword evidence="2" id="KW-1185">Reference proteome</keyword>
<sequence length="71" mass="8148">MKALNSSFGGAKPCDSFLWSFFRTFIGSLHEVHGPDLFASKNRWNYLGHHRFHGSWYLDVFVLVFLAPALC</sequence>
<accession>A0A061JGJ1</accession>
<dbReference type="Proteomes" id="UP000026922">
    <property type="component" value="Unassembled WGS sequence"/>
</dbReference>
<dbReference type="AlphaFoldDB" id="A0A061JGJ1"/>